<dbReference type="RefSeq" id="WP_088017734.1">
    <property type="nucleotide sequence ID" value="NZ_CP020880.1"/>
</dbReference>
<keyword evidence="3 6" id="KW-0812">Transmembrane</keyword>
<dbReference type="InterPro" id="IPR042094">
    <property type="entry name" value="T2SS_GspF_sf"/>
</dbReference>
<dbReference type="EMBL" id="CP020880">
    <property type="protein sequence ID" value="ART75887.1"/>
    <property type="molecule type" value="Genomic_DNA"/>
</dbReference>
<dbReference type="InterPro" id="IPR018076">
    <property type="entry name" value="T2SS_GspF_dom"/>
</dbReference>
<proteinExistence type="predicted"/>
<feature type="transmembrane region" description="Helical" evidence="6">
    <location>
        <begin position="96"/>
        <end position="114"/>
    </location>
</feature>
<reference evidence="8 9" key="1">
    <citation type="submission" date="2017-04" db="EMBL/GenBank/DDBJ databases">
        <title>Complete Genome Sequence of the Bacillus horikoshii 20a strain from Cuatro Cienegas, Coahuila, Mexico.</title>
        <authorList>
            <person name="Zarza E."/>
            <person name="Alcaraz L.D."/>
            <person name="Aguilar-Salinas B."/>
            <person name="Islas A."/>
            <person name="Olmedo-Alvarez G."/>
        </authorList>
    </citation>
    <scope>NUCLEOTIDE SEQUENCE [LARGE SCALE GENOMIC DNA]</scope>
    <source>
        <strain evidence="8 9">20a</strain>
    </source>
</reference>
<evidence type="ECO:0000256" key="6">
    <source>
        <dbReference type="SAM" id="Phobius"/>
    </source>
</evidence>
<feature type="transmembrane region" description="Helical" evidence="6">
    <location>
        <begin position="294"/>
        <end position="314"/>
    </location>
</feature>
<keyword evidence="4 6" id="KW-1133">Transmembrane helix</keyword>
<dbReference type="Gene3D" id="1.20.81.30">
    <property type="entry name" value="Type II secretion system (T2SS), domain F"/>
    <property type="match status" value="1"/>
</dbReference>
<evidence type="ECO:0000256" key="2">
    <source>
        <dbReference type="ARBA" id="ARBA00022475"/>
    </source>
</evidence>
<keyword evidence="9" id="KW-1185">Reference proteome</keyword>
<comment type="subcellular location">
    <subcellularLocation>
        <location evidence="1">Cell membrane</location>
        <topology evidence="1">Multi-pass membrane protein</topology>
    </subcellularLocation>
</comment>
<name>A0ABM6KHG1_9BACI</name>
<evidence type="ECO:0000256" key="1">
    <source>
        <dbReference type="ARBA" id="ARBA00004651"/>
    </source>
</evidence>
<dbReference type="Pfam" id="PF00482">
    <property type="entry name" value="T2SSF"/>
    <property type="match status" value="1"/>
</dbReference>
<feature type="transmembrane region" description="Helical" evidence="6">
    <location>
        <begin position="120"/>
        <end position="136"/>
    </location>
</feature>
<protein>
    <recommendedName>
        <fullName evidence="7">Type II secretion system protein GspF domain-containing protein</fullName>
    </recommendedName>
</protein>
<evidence type="ECO:0000313" key="8">
    <source>
        <dbReference type="EMBL" id="ART75887.1"/>
    </source>
</evidence>
<sequence>MNILMTLIGSILFFMLFFLLVMSISARQTKEMKRLNNYLILSNSLTLTEGKGKKPKSPKQSKAIQGMGKVLEVNFQFKNLRQQLIFAGYEIGPGEYLVRTFLLAAILSGIVYLITSSLLLSIFSLITGLVIGSFLLKRAIKVRNQLATQQLIQALGIMANSLRAGYSFLQVIKLISEESPEPLGKEFGKVIQNVNLGLSLEESFEQLKSSFSNPDLDMVLTSILIQRESGGDLARLLESIQETMIGRLRVKDEVRTLTAQGRLSMWVIMCVPVGIAFYLQVVNPDYFHLMFQHILGWIMILMAISGVLLGWFIINKIVSIEV</sequence>
<dbReference type="PANTHER" id="PTHR35007:SF1">
    <property type="entry name" value="PILUS ASSEMBLY PROTEIN"/>
    <property type="match status" value="1"/>
</dbReference>
<organism evidence="8 9">
    <name type="scientific">Sutcliffiella horikoshii</name>
    <dbReference type="NCBI Taxonomy" id="79883"/>
    <lineage>
        <taxon>Bacteria</taxon>
        <taxon>Bacillati</taxon>
        <taxon>Bacillota</taxon>
        <taxon>Bacilli</taxon>
        <taxon>Bacillales</taxon>
        <taxon>Bacillaceae</taxon>
        <taxon>Sutcliffiella</taxon>
    </lineage>
</organism>
<feature type="transmembrane region" description="Helical" evidence="6">
    <location>
        <begin position="263"/>
        <end position="282"/>
    </location>
</feature>
<accession>A0ABM6KHG1</accession>
<feature type="transmembrane region" description="Helical" evidence="6">
    <location>
        <begin position="6"/>
        <end position="26"/>
    </location>
</feature>
<evidence type="ECO:0000259" key="7">
    <source>
        <dbReference type="Pfam" id="PF00482"/>
    </source>
</evidence>
<evidence type="ECO:0000256" key="4">
    <source>
        <dbReference type="ARBA" id="ARBA00022989"/>
    </source>
</evidence>
<keyword evidence="2" id="KW-1003">Cell membrane</keyword>
<dbReference type="GeneID" id="96738276"/>
<evidence type="ECO:0000313" key="9">
    <source>
        <dbReference type="Proteomes" id="UP000195573"/>
    </source>
</evidence>
<dbReference type="PANTHER" id="PTHR35007">
    <property type="entry name" value="INTEGRAL MEMBRANE PROTEIN-RELATED"/>
    <property type="match status" value="1"/>
</dbReference>
<keyword evidence="5 6" id="KW-0472">Membrane</keyword>
<gene>
    <name evidence="8" type="ORF">B4U37_07525</name>
</gene>
<evidence type="ECO:0000256" key="3">
    <source>
        <dbReference type="ARBA" id="ARBA00022692"/>
    </source>
</evidence>
<dbReference type="Proteomes" id="UP000195573">
    <property type="component" value="Chromosome"/>
</dbReference>
<feature type="domain" description="Type II secretion system protein GspF" evidence="7">
    <location>
        <begin position="157"/>
        <end position="279"/>
    </location>
</feature>
<evidence type="ECO:0000256" key="5">
    <source>
        <dbReference type="ARBA" id="ARBA00023136"/>
    </source>
</evidence>